<keyword evidence="2" id="KW-1133">Transmembrane helix</keyword>
<proteinExistence type="predicted"/>
<accession>A0A2A3YQ81</accession>
<reference evidence="3 4" key="1">
    <citation type="journal article" date="2017" name="Elife">
        <title>Extensive horizontal gene transfer in cheese-associated bacteria.</title>
        <authorList>
            <person name="Bonham K.S."/>
            <person name="Wolfe B.E."/>
            <person name="Dutton R.J."/>
        </authorList>
    </citation>
    <scope>NUCLEOTIDE SEQUENCE [LARGE SCALE GENOMIC DNA]</scope>
    <source>
        <strain evidence="3 4">962_8</strain>
    </source>
</reference>
<evidence type="ECO:0000256" key="1">
    <source>
        <dbReference type="SAM" id="MobiDB-lite"/>
    </source>
</evidence>
<evidence type="ECO:0000313" key="3">
    <source>
        <dbReference type="EMBL" id="PCC41443.1"/>
    </source>
</evidence>
<dbReference type="Proteomes" id="UP000218620">
    <property type="component" value="Unassembled WGS sequence"/>
</dbReference>
<feature type="transmembrane region" description="Helical" evidence="2">
    <location>
        <begin position="51"/>
        <end position="71"/>
    </location>
</feature>
<organism evidence="3 4">
    <name type="scientific">Brevibacterium aurantiacum</name>
    <dbReference type="NCBI Taxonomy" id="273384"/>
    <lineage>
        <taxon>Bacteria</taxon>
        <taxon>Bacillati</taxon>
        <taxon>Actinomycetota</taxon>
        <taxon>Actinomycetes</taxon>
        <taxon>Micrococcales</taxon>
        <taxon>Brevibacteriaceae</taxon>
        <taxon>Brevibacterium</taxon>
    </lineage>
</organism>
<sequence>MKRYRFNPPPNWPQPSPGWSPPPGWHPPKEWGPAPPRWQFWVRSGFWQAKFAIPTIFAVLGLLVLVGGLSISHAHRMSVLSYEAGYESGLDFGKTQGLFSEYQLTEESKGLTCGTLFDIDEDKGFEVGGQEISSSSINEDEYYEGCRTGMDDGFDSYR</sequence>
<feature type="region of interest" description="Disordered" evidence="1">
    <location>
        <begin position="1"/>
        <end position="28"/>
    </location>
</feature>
<dbReference type="EMBL" id="NRGQ01000035">
    <property type="protein sequence ID" value="PCC41443.1"/>
    <property type="molecule type" value="Genomic_DNA"/>
</dbReference>
<keyword evidence="2" id="KW-0812">Transmembrane</keyword>
<feature type="compositionally biased region" description="Pro residues" evidence="1">
    <location>
        <begin position="7"/>
        <end position="26"/>
    </location>
</feature>
<keyword evidence="2" id="KW-0472">Membrane</keyword>
<name>A0A2A3YQ81_BREAU</name>
<dbReference type="AlphaFoldDB" id="A0A2A3YQ81"/>
<comment type="caution">
    <text evidence="3">The sequence shown here is derived from an EMBL/GenBank/DDBJ whole genome shotgun (WGS) entry which is preliminary data.</text>
</comment>
<protein>
    <submittedName>
        <fullName evidence="3">Uncharacterized protein</fullName>
    </submittedName>
</protein>
<evidence type="ECO:0000256" key="2">
    <source>
        <dbReference type="SAM" id="Phobius"/>
    </source>
</evidence>
<evidence type="ECO:0000313" key="4">
    <source>
        <dbReference type="Proteomes" id="UP000218620"/>
    </source>
</evidence>
<gene>
    <name evidence="3" type="ORF">CIK65_17675</name>
</gene>